<protein>
    <submittedName>
        <fullName evidence="2">Uncharacterized protein</fullName>
    </submittedName>
</protein>
<gene>
    <name evidence="2" type="ORF">IW19_20975</name>
</gene>
<proteinExistence type="predicted"/>
<accession>A0A085ZG00</accession>
<dbReference type="Gene3D" id="3.10.450.360">
    <property type="match status" value="1"/>
</dbReference>
<reference evidence="2 3" key="1">
    <citation type="submission" date="2014-07" db="EMBL/GenBank/DDBJ databases">
        <title>Genome of Flavobacterium reichenbachii LMG 25512.</title>
        <authorList>
            <person name="Stropko S.J."/>
            <person name="Pipes S.E."/>
            <person name="Newman J.D."/>
        </authorList>
    </citation>
    <scope>NUCLEOTIDE SEQUENCE [LARGE SCALE GENOMIC DNA]</scope>
    <source>
        <strain evidence="2 3">LMG 25512</strain>
    </source>
</reference>
<evidence type="ECO:0000256" key="1">
    <source>
        <dbReference type="SAM" id="SignalP"/>
    </source>
</evidence>
<feature type="signal peptide" evidence="1">
    <location>
        <begin position="1"/>
        <end position="18"/>
    </location>
</feature>
<evidence type="ECO:0000313" key="2">
    <source>
        <dbReference type="EMBL" id="KFF03364.1"/>
    </source>
</evidence>
<dbReference type="EMBL" id="JPRL01000002">
    <property type="protein sequence ID" value="KFF03364.1"/>
    <property type="molecule type" value="Genomic_DNA"/>
</dbReference>
<keyword evidence="3" id="KW-1185">Reference proteome</keyword>
<organism evidence="2 3">
    <name type="scientific">Flavobacterium reichenbachii</name>
    <dbReference type="NCBI Taxonomy" id="362418"/>
    <lineage>
        <taxon>Bacteria</taxon>
        <taxon>Pseudomonadati</taxon>
        <taxon>Bacteroidota</taxon>
        <taxon>Flavobacteriia</taxon>
        <taxon>Flavobacteriales</taxon>
        <taxon>Flavobacteriaceae</taxon>
        <taxon>Flavobacterium</taxon>
    </lineage>
</organism>
<dbReference type="Proteomes" id="UP000028715">
    <property type="component" value="Unassembled WGS sequence"/>
</dbReference>
<dbReference type="AlphaFoldDB" id="A0A085ZG00"/>
<dbReference type="RefSeq" id="WP_035688875.1">
    <property type="nucleotide sequence ID" value="NZ_JPRL01000002.1"/>
</dbReference>
<evidence type="ECO:0000313" key="3">
    <source>
        <dbReference type="Proteomes" id="UP000028715"/>
    </source>
</evidence>
<keyword evidence="1" id="KW-0732">Signal</keyword>
<dbReference type="eggNOG" id="ENOG50334MD">
    <property type="taxonomic scope" value="Bacteria"/>
</dbReference>
<dbReference type="SUPFAM" id="SSF160574">
    <property type="entry name" value="BT0923-like"/>
    <property type="match status" value="1"/>
</dbReference>
<dbReference type="STRING" id="362418.IW19_20975"/>
<feature type="chain" id="PRO_5001801175" evidence="1">
    <location>
        <begin position="19"/>
        <end position="157"/>
    </location>
</feature>
<name>A0A085ZG00_9FLAO</name>
<comment type="caution">
    <text evidence="2">The sequence shown here is derived from an EMBL/GenBank/DDBJ whole genome shotgun (WGS) entry which is preliminary data.</text>
</comment>
<dbReference type="OrthoDB" id="1138938at2"/>
<sequence length="157" mass="17940">MKKFFFIISFLYTSFLIAQNGVSVNKIITPPEKVVFTFQKEYPGKIPVWTLKYVGDDDDEIRYEAKFNAAKNTNALAVYDNLGVLKAYEQQIPLSQLPQKAQAYLKKNYAANAIKEIAVVVDDRNKTTYEVGIQKDSKFYDVVFDKNGGFDVIIEKD</sequence>